<evidence type="ECO:0000256" key="4">
    <source>
        <dbReference type="ARBA" id="ARBA00022833"/>
    </source>
</evidence>
<keyword evidence="4" id="KW-0862">Zinc</keyword>
<feature type="region of interest" description="Disordered" evidence="7">
    <location>
        <begin position="1"/>
        <end position="25"/>
    </location>
</feature>
<evidence type="ECO:0000256" key="2">
    <source>
        <dbReference type="ARBA" id="ARBA00022723"/>
    </source>
</evidence>
<dbReference type="GO" id="GO:0046983">
    <property type="term" value="F:protein dimerization activity"/>
    <property type="evidence" value="ECO:0007669"/>
    <property type="project" value="InterPro"/>
</dbReference>
<dbReference type="OrthoDB" id="3264316at2759"/>
<dbReference type="PANTHER" id="PTHR46481">
    <property type="entry name" value="ZINC FINGER BED DOMAIN-CONTAINING PROTEIN 4"/>
    <property type="match status" value="1"/>
</dbReference>
<dbReference type="GeneID" id="73467681"/>
<sequence length="707" mass="81271">MSLSLNDQRQPSQEPATESDNSVAIVANSASEPGNFSYAKENQESYKLKDSKAYVFEKKLFTRTLLPIDCKKERQVLLSCNNCPYTITVDVRKISTKNLQSHYRAKHRKIASCDTTAKFLPGTSRETPPSPSKRPIAEFFERNQKRARINFNENLYNEKMIRMLVKKNLPFDFFETPEVKDALGYISMCEPTTLPSLHHSKIEKILREKFNEQFPKMNFELEQNVKSHGCFSLSLDIWTSGVSRTDYLGVILSYIDQNFQLNYRLIGLEVLQDPHTGAYICDQLMLVLEQFSSLKIGSIFSITRDNASNNDKCLSCFSHRYFNSAMSDFQNDIRCNANILNLVAKAILDKLGVPARDILKRVKNIVIAVRGKKEIKQLFERSVRSQGSGNAVTIPLDSVTRWNSTLYMVRGTLRAREHLEFVKRSTKDASFQDDMLSATEWEVLVGIKDILEIFEIPSTNLQGQKYTTINEALLYMTHVYQSLQLQIHKCRTNEESLSDSLIPSIENGINKLCKYFPPVTNFEDLTKFKAYHLSIVLDPRAKLNHYLNGELLCFYPGIEVDIKYLLEREYKSLENELKEVSSDISEGEIEPEPKVNDLNLYNFKRKKYSEVASYIIDPAIDRFASALDYWKVKQDVYPILSILARRYLAIPATSASVESTFSIARNIISYQRNRLSPTNSKHLMLLKSWGVKGVEELEDSYFRESED</sequence>
<dbReference type="Proteomes" id="UP000694255">
    <property type="component" value="Unassembled WGS sequence"/>
</dbReference>
<evidence type="ECO:0000256" key="5">
    <source>
        <dbReference type="ARBA" id="ARBA00023242"/>
    </source>
</evidence>
<keyword evidence="2" id="KW-0479">Metal-binding</keyword>
<organism evidence="9 10">
    <name type="scientific">[Candida] subhashii</name>
    <dbReference type="NCBI Taxonomy" id="561895"/>
    <lineage>
        <taxon>Eukaryota</taxon>
        <taxon>Fungi</taxon>
        <taxon>Dikarya</taxon>
        <taxon>Ascomycota</taxon>
        <taxon>Saccharomycotina</taxon>
        <taxon>Pichiomycetes</taxon>
        <taxon>Debaryomycetaceae</taxon>
        <taxon>Spathaspora</taxon>
    </lineage>
</organism>
<dbReference type="RefSeq" id="XP_049265906.1">
    <property type="nucleotide sequence ID" value="XM_049410602.1"/>
</dbReference>
<evidence type="ECO:0000256" key="6">
    <source>
        <dbReference type="SAM" id="Coils"/>
    </source>
</evidence>
<dbReference type="Pfam" id="PF05699">
    <property type="entry name" value="Dimer_Tnp_hAT"/>
    <property type="match status" value="1"/>
</dbReference>
<keyword evidence="3" id="KW-0863">Zinc-finger</keyword>
<evidence type="ECO:0000256" key="3">
    <source>
        <dbReference type="ARBA" id="ARBA00022771"/>
    </source>
</evidence>
<evidence type="ECO:0000313" key="9">
    <source>
        <dbReference type="EMBL" id="KAG7665674.1"/>
    </source>
</evidence>
<evidence type="ECO:0000256" key="1">
    <source>
        <dbReference type="ARBA" id="ARBA00004123"/>
    </source>
</evidence>
<proteinExistence type="predicted"/>
<dbReference type="AlphaFoldDB" id="A0A8J5V543"/>
<keyword evidence="5" id="KW-0539">Nucleus</keyword>
<evidence type="ECO:0000313" key="10">
    <source>
        <dbReference type="Proteomes" id="UP000694255"/>
    </source>
</evidence>
<comment type="caution">
    <text evidence="9">The sequence shown here is derived from an EMBL/GenBank/DDBJ whole genome shotgun (WGS) entry which is preliminary data.</text>
</comment>
<name>A0A8J5V543_9ASCO</name>
<keyword evidence="10" id="KW-1185">Reference proteome</keyword>
<feature type="coiled-coil region" evidence="6">
    <location>
        <begin position="563"/>
        <end position="590"/>
    </location>
</feature>
<dbReference type="InterPro" id="IPR052035">
    <property type="entry name" value="ZnF_BED_domain_contain"/>
</dbReference>
<reference evidence="9 10" key="1">
    <citation type="journal article" date="2021" name="DNA Res.">
        <title>Genome analysis of Candida subhashii reveals its hybrid nature and dual mitochondrial genome conformations.</title>
        <authorList>
            <person name="Mixao V."/>
            <person name="Hegedusova E."/>
            <person name="Saus E."/>
            <person name="Pryszcz L.P."/>
            <person name="Cillingova A."/>
            <person name="Nosek J."/>
            <person name="Gabaldon T."/>
        </authorList>
    </citation>
    <scope>NUCLEOTIDE SEQUENCE [LARGE SCALE GENOMIC DNA]</scope>
    <source>
        <strain evidence="9 10">CBS 10753</strain>
    </source>
</reference>
<dbReference type="PANTHER" id="PTHR46481:SF10">
    <property type="entry name" value="ZINC FINGER BED DOMAIN-CONTAINING PROTEIN 39"/>
    <property type="match status" value="1"/>
</dbReference>
<comment type="subcellular location">
    <subcellularLocation>
        <location evidence="1">Nucleus</location>
    </subcellularLocation>
</comment>
<dbReference type="EMBL" id="JAGSYN010000048">
    <property type="protein sequence ID" value="KAG7665674.1"/>
    <property type="molecule type" value="Genomic_DNA"/>
</dbReference>
<dbReference type="GO" id="GO:0005634">
    <property type="term" value="C:nucleus"/>
    <property type="evidence" value="ECO:0007669"/>
    <property type="project" value="UniProtKB-SubCell"/>
</dbReference>
<accession>A0A8J5V543</accession>
<evidence type="ECO:0000259" key="8">
    <source>
        <dbReference type="Pfam" id="PF05699"/>
    </source>
</evidence>
<gene>
    <name evidence="9" type="ORF">J8A68_000880</name>
</gene>
<dbReference type="InterPro" id="IPR008906">
    <property type="entry name" value="HATC_C_dom"/>
</dbReference>
<protein>
    <recommendedName>
        <fullName evidence="8">HAT C-terminal dimerisation domain-containing protein</fullName>
    </recommendedName>
</protein>
<feature type="domain" description="HAT C-terminal dimerisation" evidence="8">
    <location>
        <begin position="613"/>
        <end position="689"/>
    </location>
</feature>
<dbReference type="GO" id="GO:0008270">
    <property type="term" value="F:zinc ion binding"/>
    <property type="evidence" value="ECO:0007669"/>
    <property type="project" value="UniProtKB-KW"/>
</dbReference>
<evidence type="ECO:0000256" key="7">
    <source>
        <dbReference type="SAM" id="MobiDB-lite"/>
    </source>
</evidence>
<keyword evidence="6" id="KW-0175">Coiled coil</keyword>